<feature type="transmembrane region" description="Helical" evidence="12">
    <location>
        <begin position="297"/>
        <end position="315"/>
    </location>
</feature>
<dbReference type="GO" id="GO:0052925">
    <property type="term" value="F:dol-P-Man:Man(5)GlcNAc(2)-PP-Dol alpha-1,3-mannosyltransferase activity"/>
    <property type="evidence" value="ECO:0007669"/>
    <property type="project" value="UniProtKB-EC"/>
</dbReference>
<proteinExistence type="predicted"/>
<dbReference type="InterPro" id="IPR007873">
    <property type="entry name" value="Glycosyltransferase_ALG3"/>
</dbReference>
<evidence type="ECO:0000256" key="12">
    <source>
        <dbReference type="SAM" id="Phobius"/>
    </source>
</evidence>
<keyword evidence="14" id="KW-1185">Reference proteome</keyword>
<evidence type="ECO:0000256" key="2">
    <source>
        <dbReference type="ARBA" id="ARBA00004922"/>
    </source>
</evidence>
<keyword evidence="5" id="KW-0808">Transferase</keyword>
<dbReference type="Pfam" id="PF05208">
    <property type="entry name" value="ALG3"/>
    <property type="match status" value="1"/>
</dbReference>
<dbReference type="AlphaFoldDB" id="A0A8R1DNP6"/>
<dbReference type="PANTHER" id="PTHR12646:SF0">
    <property type="entry name" value="DOL-P-MAN:MAN(5)GLCNAC(2)-PP-DOL ALPHA-1,3-MANNOSYLTRANSFERASE"/>
    <property type="match status" value="1"/>
</dbReference>
<dbReference type="Proteomes" id="UP000005237">
    <property type="component" value="Unassembled WGS sequence"/>
</dbReference>
<reference evidence="14" key="1">
    <citation type="submission" date="2010-08" db="EMBL/GenBank/DDBJ databases">
        <authorList>
            <consortium name="Caenorhabditis japonica Sequencing Consortium"/>
            <person name="Wilson R.K."/>
        </authorList>
    </citation>
    <scope>NUCLEOTIDE SEQUENCE [LARGE SCALE GENOMIC DNA]</scope>
    <source>
        <strain evidence="14">DF5081</strain>
    </source>
</reference>
<feature type="transmembrane region" description="Helical" evidence="12">
    <location>
        <begin position="141"/>
        <end position="161"/>
    </location>
</feature>
<keyword evidence="9 12" id="KW-0472">Membrane</keyword>
<evidence type="ECO:0000313" key="14">
    <source>
        <dbReference type="Proteomes" id="UP000005237"/>
    </source>
</evidence>
<evidence type="ECO:0000313" key="13">
    <source>
        <dbReference type="EnsemblMetazoa" id="CJA07381.1"/>
    </source>
</evidence>
<name>A0A8R1DNP6_CAEJA</name>
<feature type="transmembrane region" description="Helical" evidence="12">
    <location>
        <begin position="321"/>
        <end position="340"/>
    </location>
</feature>
<accession>A0A8R1DNP6</accession>
<keyword evidence="4" id="KW-0328">Glycosyltransferase</keyword>
<dbReference type="OMA" id="QQVECYV"/>
<protein>
    <recommendedName>
        <fullName evidence="3">dolichyl-P-Man:Man5GlcNAc2-PP-dolichol alpha-1,3-mannosyltransferase</fullName>
        <ecNumber evidence="3">2.4.1.258</ecNumber>
    </recommendedName>
</protein>
<keyword evidence="6 12" id="KW-0812">Transmembrane</keyword>
<evidence type="ECO:0000256" key="11">
    <source>
        <dbReference type="SAM" id="MobiDB-lite"/>
    </source>
</evidence>
<feature type="transmembrane region" description="Helical" evidence="12">
    <location>
        <begin position="199"/>
        <end position="220"/>
    </location>
</feature>
<evidence type="ECO:0000256" key="7">
    <source>
        <dbReference type="ARBA" id="ARBA00022824"/>
    </source>
</evidence>
<feature type="transmembrane region" description="Helical" evidence="12">
    <location>
        <begin position="36"/>
        <end position="54"/>
    </location>
</feature>
<dbReference type="PANTHER" id="PTHR12646">
    <property type="entry name" value="NOT56 - RELATED"/>
    <property type="match status" value="1"/>
</dbReference>
<evidence type="ECO:0000256" key="5">
    <source>
        <dbReference type="ARBA" id="ARBA00022679"/>
    </source>
</evidence>
<dbReference type="EC" id="2.4.1.258" evidence="3"/>
<feature type="transmembrane region" description="Helical" evidence="12">
    <location>
        <begin position="232"/>
        <end position="252"/>
    </location>
</feature>
<evidence type="ECO:0000256" key="8">
    <source>
        <dbReference type="ARBA" id="ARBA00022989"/>
    </source>
</evidence>
<evidence type="ECO:0000256" key="6">
    <source>
        <dbReference type="ARBA" id="ARBA00022692"/>
    </source>
</evidence>
<feature type="compositionally biased region" description="Basic residues" evidence="11">
    <location>
        <begin position="510"/>
        <end position="521"/>
    </location>
</feature>
<keyword evidence="7" id="KW-0256">Endoplasmic reticulum</keyword>
<feature type="transmembrane region" description="Helical" evidence="12">
    <location>
        <begin position="104"/>
        <end position="134"/>
    </location>
</feature>
<sequence>MHLRVCLYSYPAGHIWVYRVLHFFTDSGKDIRQAQYIFQGFYLLNLVFVFRILYKVVRIPPVVLFLVTVTGYRIHSIFMLRLFNDPLAMLLFYVALDMFLEEKWFIGCVLYSLAVSIKMNVLLFAPALFVTLLLNTDIWSTIGYIGVCGVIQLNVGGPFLLHDWKSYVTRSFDLGRVFMFKWTVNWRFLPEELFLDKRFHISLLVGHLTFLAVFAWFMWYRRMNGLWPSVSLALFRSIPTITGPLDVVYAFYTSNLIGITFSRSLHYQFYSWYFHQLPFLLFCNYPQNVNSISTIPWTLFFWKVPLLLAVELAWNVYPSKWWSSALLHTCHIVILSYLIYTRPTRPIDTMTKETEMMLRQREKRLKKCYEEHGTLMPPMKTLTREETLEKRKKLEQKLSKSPQESELAFEHWYAKEMLKMREDYRVYYGKDGEKEVAGLPPLGDRTKLEFHEKVKLLYAEALELEEKLKNKDASESQGKRLPSSTHLDSENSDNSEPDEAGTLKADHSGARRRRKIVTGKK</sequence>
<feature type="transmembrane region" description="Helical" evidence="12">
    <location>
        <begin position="267"/>
        <end position="285"/>
    </location>
</feature>
<evidence type="ECO:0000256" key="3">
    <source>
        <dbReference type="ARBA" id="ARBA00011964"/>
    </source>
</evidence>
<dbReference type="GO" id="GO:0005789">
    <property type="term" value="C:endoplasmic reticulum membrane"/>
    <property type="evidence" value="ECO:0007669"/>
    <property type="project" value="UniProtKB-SubCell"/>
</dbReference>
<evidence type="ECO:0000256" key="10">
    <source>
        <dbReference type="ARBA" id="ARBA00049506"/>
    </source>
</evidence>
<reference evidence="13" key="2">
    <citation type="submission" date="2022-06" db="UniProtKB">
        <authorList>
            <consortium name="EnsemblMetazoa"/>
        </authorList>
    </citation>
    <scope>IDENTIFICATION</scope>
    <source>
        <strain evidence="13">DF5081</strain>
    </source>
</reference>
<dbReference type="EnsemblMetazoa" id="CJA07381.1">
    <property type="protein sequence ID" value="CJA07381.1"/>
    <property type="gene ID" value="WBGene00126585"/>
</dbReference>
<evidence type="ECO:0000256" key="9">
    <source>
        <dbReference type="ARBA" id="ARBA00023136"/>
    </source>
</evidence>
<feature type="transmembrane region" description="Helical" evidence="12">
    <location>
        <begin position="61"/>
        <end position="84"/>
    </location>
</feature>
<evidence type="ECO:0000256" key="4">
    <source>
        <dbReference type="ARBA" id="ARBA00022676"/>
    </source>
</evidence>
<feature type="compositionally biased region" description="Basic and acidic residues" evidence="11">
    <location>
        <begin position="468"/>
        <end position="478"/>
    </location>
</feature>
<comment type="subcellular location">
    <subcellularLocation>
        <location evidence="1">Endoplasmic reticulum membrane</location>
        <topology evidence="1">Multi-pass membrane protein</topology>
    </subcellularLocation>
</comment>
<comment type="pathway">
    <text evidence="2">Protein modification; protein glycosylation.</text>
</comment>
<organism evidence="13 14">
    <name type="scientific">Caenorhabditis japonica</name>
    <dbReference type="NCBI Taxonomy" id="281687"/>
    <lineage>
        <taxon>Eukaryota</taxon>
        <taxon>Metazoa</taxon>
        <taxon>Ecdysozoa</taxon>
        <taxon>Nematoda</taxon>
        <taxon>Chromadorea</taxon>
        <taxon>Rhabditida</taxon>
        <taxon>Rhabditina</taxon>
        <taxon>Rhabditomorpha</taxon>
        <taxon>Rhabditoidea</taxon>
        <taxon>Rhabditidae</taxon>
        <taxon>Peloderinae</taxon>
        <taxon>Caenorhabditis</taxon>
    </lineage>
</organism>
<keyword evidence="8 12" id="KW-1133">Transmembrane helix</keyword>
<evidence type="ECO:0000256" key="1">
    <source>
        <dbReference type="ARBA" id="ARBA00004477"/>
    </source>
</evidence>
<comment type="catalytic activity">
    <reaction evidence="10">
        <text>an alpha-D-Man-(1-&gt;2)-alpha-D-Man-(1-&gt;2)-alpha-D-Man-(1-&gt;3)-[alpha-D-Man-(1-&gt;6)]-beta-D-Man-(1-&gt;4)-beta-D-GlcNAc-(1-&gt;4)-alpha-D-GlcNAc-diphospho-di-trans,poly-cis-dolichol + a di-trans,poly-cis-dolichyl beta-D-mannosyl phosphate = an alpha-D-Man-(1-&gt;2)-alpha-D-Man-(1-&gt;2)-alpha-D-Man-(1-&gt;3)-[alpha-D-Man-(1-&gt;3)-alpha-D-Man-(1-&gt;6)]-beta-D-Man-(1-&gt;4)-beta-D-GlcNAc-(1-&gt;4)-alpha-D-GlcNAc-diphospho-di-trans,poly-cis-dolichol + a di-trans,poly-cis-dolichyl phosphate + H(+)</text>
        <dbReference type="Rhea" id="RHEA:29527"/>
        <dbReference type="Rhea" id="RHEA-COMP:19498"/>
        <dbReference type="Rhea" id="RHEA-COMP:19501"/>
        <dbReference type="Rhea" id="RHEA-COMP:19516"/>
        <dbReference type="Rhea" id="RHEA-COMP:19517"/>
        <dbReference type="ChEBI" id="CHEBI:15378"/>
        <dbReference type="ChEBI" id="CHEBI:57683"/>
        <dbReference type="ChEBI" id="CHEBI:58211"/>
        <dbReference type="ChEBI" id="CHEBI:132515"/>
        <dbReference type="ChEBI" id="CHEBI:132516"/>
        <dbReference type="EC" id="2.4.1.258"/>
    </reaction>
    <physiologicalReaction direction="left-to-right" evidence="10">
        <dbReference type="Rhea" id="RHEA:29528"/>
    </physiologicalReaction>
</comment>
<feature type="compositionally biased region" description="Acidic residues" evidence="11">
    <location>
        <begin position="490"/>
        <end position="499"/>
    </location>
</feature>
<feature type="region of interest" description="Disordered" evidence="11">
    <location>
        <begin position="468"/>
        <end position="521"/>
    </location>
</feature>